<keyword evidence="2" id="KW-1003">Cell membrane</keyword>
<dbReference type="NCBIfam" id="TIGR02532">
    <property type="entry name" value="IV_pilin_GFxxxE"/>
    <property type="match status" value="1"/>
</dbReference>
<evidence type="ECO:0000256" key="1">
    <source>
        <dbReference type="ARBA" id="ARBA00004377"/>
    </source>
</evidence>
<evidence type="ECO:0000256" key="7">
    <source>
        <dbReference type="ARBA" id="ARBA00023136"/>
    </source>
</evidence>
<sequence>MRSSRSNLIHAHGFSLAELLVVIGIIGILAVITLPVFVNVLQTQQARGAAQELVTLLNQARQLAITANGKYQVEIDIDNNRLRFVRTSGDAAPGCNPGNPANPVCIGPGTDAEGYRRLENQARLSSTNVNPTFNHLGTGDNGTIMVEDSRSSSSLNVVISSMGRIRICPPDCP</sequence>
<dbReference type="GO" id="GO:0005886">
    <property type="term" value="C:plasma membrane"/>
    <property type="evidence" value="ECO:0007669"/>
    <property type="project" value="UniProtKB-SubCell"/>
</dbReference>
<dbReference type="Proteomes" id="UP001197609">
    <property type="component" value="Unassembled WGS sequence"/>
</dbReference>
<evidence type="ECO:0000259" key="9">
    <source>
        <dbReference type="Pfam" id="PF12019"/>
    </source>
</evidence>
<dbReference type="InterPro" id="IPR045584">
    <property type="entry name" value="Pilin-like"/>
</dbReference>
<dbReference type="Gene3D" id="3.30.700.10">
    <property type="entry name" value="Glycoprotein, Type 4 Pilin"/>
    <property type="match status" value="1"/>
</dbReference>
<dbReference type="AlphaFoldDB" id="A0AAJ1AIT5"/>
<name>A0AAJ1AIT5_9BACT</name>
<keyword evidence="3" id="KW-0488">Methylation</keyword>
<dbReference type="InterPro" id="IPR012902">
    <property type="entry name" value="N_methyl_site"/>
</dbReference>
<comment type="caution">
    <text evidence="10">The sequence shown here is derived from an EMBL/GenBank/DDBJ whole genome shotgun (WGS) entry which is preliminary data.</text>
</comment>
<evidence type="ECO:0000256" key="2">
    <source>
        <dbReference type="ARBA" id="ARBA00022475"/>
    </source>
</evidence>
<accession>A0AAJ1AIT5</accession>
<dbReference type="Pfam" id="PF07963">
    <property type="entry name" value="N_methyl"/>
    <property type="match status" value="1"/>
</dbReference>
<keyword evidence="4" id="KW-0997">Cell inner membrane</keyword>
<keyword evidence="6 8" id="KW-1133">Transmembrane helix</keyword>
<feature type="transmembrane region" description="Helical" evidence="8">
    <location>
        <begin position="20"/>
        <end position="41"/>
    </location>
</feature>
<evidence type="ECO:0000313" key="10">
    <source>
        <dbReference type="EMBL" id="MBZ0160599.1"/>
    </source>
</evidence>
<protein>
    <submittedName>
        <fullName evidence="10">GspH/FimT family pseudopilin</fullName>
    </submittedName>
</protein>
<dbReference type="GO" id="GO:0015628">
    <property type="term" value="P:protein secretion by the type II secretion system"/>
    <property type="evidence" value="ECO:0007669"/>
    <property type="project" value="InterPro"/>
</dbReference>
<evidence type="ECO:0000256" key="4">
    <source>
        <dbReference type="ARBA" id="ARBA00022519"/>
    </source>
</evidence>
<dbReference type="InterPro" id="IPR022346">
    <property type="entry name" value="T2SS_GspH"/>
</dbReference>
<proteinExistence type="predicted"/>
<keyword evidence="7 8" id="KW-0472">Membrane</keyword>
<reference evidence="10 11" key="1">
    <citation type="journal article" date="2021" name="bioRxiv">
        <title>Unraveling nitrogen, sulfur and carbon metabolic pathways and microbial community transcriptional responses to substrate deprivation and toxicity stresses in a bioreactor mimicking anoxic brackish coastal sediment conditions.</title>
        <authorList>
            <person name="Martins P.D."/>
            <person name="Echeveste M.J."/>
            <person name="Arshad A."/>
            <person name="Kurth J."/>
            <person name="Ouboter H."/>
            <person name="Jetten M.S.M."/>
            <person name="Welte C.U."/>
        </authorList>
    </citation>
    <scope>NUCLEOTIDE SEQUENCE [LARGE SCALE GENOMIC DNA]</scope>
    <source>
        <strain evidence="10">MAG_38</strain>
    </source>
</reference>
<dbReference type="GO" id="GO:0015627">
    <property type="term" value="C:type II protein secretion system complex"/>
    <property type="evidence" value="ECO:0007669"/>
    <property type="project" value="InterPro"/>
</dbReference>
<evidence type="ECO:0000313" key="11">
    <source>
        <dbReference type="Proteomes" id="UP001197609"/>
    </source>
</evidence>
<dbReference type="SUPFAM" id="SSF54523">
    <property type="entry name" value="Pili subunits"/>
    <property type="match status" value="1"/>
</dbReference>
<feature type="domain" description="General secretion pathway GspH" evidence="9">
    <location>
        <begin position="49"/>
        <end position="163"/>
    </location>
</feature>
<evidence type="ECO:0000256" key="6">
    <source>
        <dbReference type="ARBA" id="ARBA00022989"/>
    </source>
</evidence>
<dbReference type="EMBL" id="JAIOIU010000136">
    <property type="protein sequence ID" value="MBZ0160599.1"/>
    <property type="molecule type" value="Genomic_DNA"/>
</dbReference>
<gene>
    <name evidence="10" type="ORF">K8G79_10775</name>
</gene>
<evidence type="ECO:0000256" key="8">
    <source>
        <dbReference type="SAM" id="Phobius"/>
    </source>
</evidence>
<keyword evidence="5 8" id="KW-0812">Transmembrane</keyword>
<evidence type="ECO:0000256" key="5">
    <source>
        <dbReference type="ARBA" id="ARBA00022692"/>
    </source>
</evidence>
<organism evidence="10 11">
    <name type="scientific">Candidatus Methylomirabilis tolerans</name>
    <dbReference type="NCBI Taxonomy" id="3123416"/>
    <lineage>
        <taxon>Bacteria</taxon>
        <taxon>Candidatus Methylomirabilota</taxon>
        <taxon>Candidatus Methylomirabilia</taxon>
        <taxon>Candidatus Methylomirabilales</taxon>
        <taxon>Candidatus Methylomirabilaceae</taxon>
        <taxon>Candidatus Methylomirabilis</taxon>
    </lineage>
</organism>
<comment type="subcellular location">
    <subcellularLocation>
        <location evidence="1">Cell inner membrane</location>
        <topology evidence="1">Single-pass membrane protein</topology>
    </subcellularLocation>
</comment>
<evidence type="ECO:0000256" key="3">
    <source>
        <dbReference type="ARBA" id="ARBA00022481"/>
    </source>
</evidence>
<dbReference type="Pfam" id="PF12019">
    <property type="entry name" value="GspH"/>
    <property type="match status" value="1"/>
</dbReference>